<keyword evidence="1" id="KW-0812">Transmembrane</keyword>
<evidence type="ECO:0000313" key="3">
    <source>
        <dbReference type="Proteomes" id="UP000034917"/>
    </source>
</evidence>
<evidence type="ECO:0000313" key="2">
    <source>
        <dbReference type="EMBL" id="KKQ25506.1"/>
    </source>
</evidence>
<dbReference type="AlphaFoldDB" id="A0A0G0JBC4"/>
<dbReference type="InterPro" id="IPR043993">
    <property type="entry name" value="T4SS_pilin"/>
</dbReference>
<organism evidence="2 3">
    <name type="scientific">Candidatus Roizmanbacteria bacterium GW2011_GWC2_37_13</name>
    <dbReference type="NCBI Taxonomy" id="1618486"/>
    <lineage>
        <taxon>Bacteria</taxon>
        <taxon>Candidatus Roizmaniibacteriota</taxon>
    </lineage>
</organism>
<gene>
    <name evidence="2" type="ORF">US40_C0007G0005</name>
</gene>
<proteinExistence type="predicted"/>
<dbReference type="Pfam" id="PF18895">
    <property type="entry name" value="T4SS_pilin"/>
    <property type="match status" value="1"/>
</dbReference>
<comment type="caution">
    <text evidence="2">The sequence shown here is derived from an EMBL/GenBank/DDBJ whole genome shotgun (WGS) entry which is preliminary data.</text>
</comment>
<sequence>MKLQAADVNDAFGTVDPPKGMNFGGSDPVAGFGTLIGFGIRMFIIIAGIFLLVYLFWGAFDWITSSGEKEKVSKAQNKITNALIGIILIFAVIVVFQVLAGNILKIIVPTDQGWQLNLPTL</sequence>
<feature type="transmembrane region" description="Helical" evidence="1">
    <location>
        <begin position="81"/>
        <end position="108"/>
    </location>
</feature>
<keyword evidence="1" id="KW-1133">Transmembrane helix</keyword>
<protein>
    <submittedName>
        <fullName evidence="2">Uncharacterized protein</fullName>
    </submittedName>
</protein>
<accession>A0A0G0JBC4</accession>
<keyword evidence="1" id="KW-0472">Membrane</keyword>
<feature type="transmembrane region" description="Helical" evidence="1">
    <location>
        <begin position="38"/>
        <end position="60"/>
    </location>
</feature>
<reference evidence="2 3" key="1">
    <citation type="journal article" date="2015" name="Nature">
        <title>rRNA introns, odd ribosomes, and small enigmatic genomes across a large radiation of phyla.</title>
        <authorList>
            <person name="Brown C.T."/>
            <person name="Hug L.A."/>
            <person name="Thomas B.C."/>
            <person name="Sharon I."/>
            <person name="Castelle C.J."/>
            <person name="Singh A."/>
            <person name="Wilkins M.J."/>
            <person name="Williams K.H."/>
            <person name="Banfield J.F."/>
        </authorList>
    </citation>
    <scope>NUCLEOTIDE SEQUENCE [LARGE SCALE GENOMIC DNA]</scope>
</reference>
<evidence type="ECO:0000256" key="1">
    <source>
        <dbReference type="SAM" id="Phobius"/>
    </source>
</evidence>
<dbReference type="EMBL" id="LBSV01000007">
    <property type="protein sequence ID" value="KKQ25506.1"/>
    <property type="molecule type" value="Genomic_DNA"/>
</dbReference>
<dbReference type="Proteomes" id="UP000034917">
    <property type="component" value="Unassembled WGS sequence"/>
</dbReference>
<name>A0A0G0JBC4_9BACT</name>